<dbReference type="GO" id="GO:0005737">
    <property type="term" value="C:cytoplasm"/>
    <property type="evidence" value="ECO:0007669"/>
    <property type="project" value="TreeGrafter"/>
</dbReference>
<dbReference type="CDD" id="cd05930">
    <property type="entry name" value="A_NRPS"/>
    <property type="match status" value="1"/>
</dbReference>
<gene>
    <name evidence="5" type="ORF">AUP43_03665</name>
</gene>
<dbReference type="Pfam" id="PF00975">
    <property type="entry name" value="Thioesterase"/>
    <property type="match status" value="1"/>
</dbReference>
<protein>
    <recommendedName>
        <fullName evidence="4">Carrier domain-containing protein</fullName>
    </recommendedName>
</protein>
<dbReference type="Pfam" id="PF08242">
    <property type="entry name" value="Methyltransf_12"/>
    <property type="match status" value="1"/>
</dbReference>
<dbReference type="Gene3D" id="3.40.50.12780">
    <property type="entry name" value="N-terminal domain of ligase-like"/>
    <property type="match status" value="2"/>
</dbReference>
<dbReference type="SUPFAM" id="SSF47336">
    <property type="entry name" value="ACP-like"/>
    <property type="match status" value="1"/>
</dbReference>
<dbReference type="InterPro" id="IPR029063">
    <property type="entry name" value="SAM-dependent_MTases_sf"/>
</dbReference>
<dbReference type="Pfam" id="PF00501">
    <property type="entry name" value="AMP-binding"/>
    <property type="match status" value="2"/>
</dbReference>
<dbReference type="PROSITE" id="PS50075">
    <property type="entry name" value="CARRIER"/>
    <property type="match status" value="1"/>
</dbReference>
<dbReference type="InterPro" id="IPR042099">
    <property type="entry name" value="ANL_N_sf"/>
</dbReference>
<evidence type="ECO:0000256" key="2">
    <source>
        <dbReference type="ARBA" id="ARBA00022553"/>
    </source>
</evidence>
<dbReference type="PANTHER" id="PTHR45527:SF1">
    <property type="entry name" value="FATTY ACID SYNTHASE"/>
    <property type="match status" value="1"/>
</dbReference>
<dbReference type="Pfam" id="PF13193">
    <property type="entry name" value="AMP-binding_C"/>
    <property type="match status" value="1"/>
</dbReference>
<organism evidence="5 6">
    <name type="scientific">Oceanibaculum pacificum</name>
    <dbReference type="NCBI Taxonomy" id="580166"/>
    <lineage>
        <taxon>Bacteria</taxon>
        <taxon>Pseudomonadati</taxon>
        <taxon>Pseudomonadota</taxon>
        <taxon>Alphaproteobacteria</taxon>
        <taxon>Rhodospirillales</taxon>
        <taxon>Oceanibaculaceae</taxon>
        <taxon>Oceanibaculum</taxon>
    </lineage>
</organism>
<dbReference type="InterPro" id="IPR020806">
    <property type="entry name" value="PKS_PP-bd"/>
</dbReference>
<evidence type="ECO:0000313" key="5">
    <source>
        <dbReference type="EMBL" id="KZD01047.1"/>
    </source>
</evidence>
<dbReference type="InterPro" id="IPR000873">
    <property type="entry name" value="AMP-dep_synth/lig_dom"/>
</dbReference>
<dbReference type="InterPro" id="IPR020802">
    <property type="entry name" value="TesA-like"/>
</dbReference>
<reference evidence="5 6" key="1">
    <citation type="submission" date="2015-12" db="EMBL/GenBank/DDBJ databases">
        <title>Genome sequence of Oceanibaculum pacificum MCCC 1A02656.</title>
        <authorList>
            <person name="Lu L."/>
            <person name="Lai Q."/>
            <person name="Shao Z."/>
            <person name="Qian P."/>
        </authorList>
    </citation>
    <scope>NUCLEOTIDE SEQUENCE [LARGE SCALE GENOMIC DNA]</scope>
    <source>
        <strain evidence="5 6">MCCC 1A02656</strain>
    </source>
</reference>
<dbReference type="GO" id="GO:0043041">
    <property type="term" value="P:amino acid activation for nonribosomal peptide biosynthetic process"/>
    <property type="evidence" value="ECO:0007669"/>
    <property type="project" value="TreeGrafter"/>
</dbReference>
<dbReference type="SMART" id="SM00824">
    <property type="entry name" value="PKS_TE"/>
    <property type="match status" value="1"/>
</dbReference>
<dbReference type="PROSITE" id="PS00455">
    <property type="entry name" value="AMP_BINDING"/>
    <property type="match status" value="1"/>
</dbReference>
<keyword evidence="1" id="KW-0596">Phosphopantetheine</keyword>
<dbReference type="InterPro" id="IPR045851">
    <property type="entry name" value="AMP-bd_C_sf"/>
</dbReference>
<dbReference type="EMBL" id="LPXN01000160">
    <property type="protein sequence ID" value="KZD01047.1"/>
    <property type="molecule type" value="Genomic_DNA"/>
</dbReference>
<dbReference type="Pfam" id="PF00550">
    <property type="entry name" value="PP-binding"/>
    <property type="match status" value="1"/>
</dbReference>
<comment type="caution">
    <text evidence="5">The sequence shown here is derived from an EMBL/GenBank/DDBJ whole genome shotgun (WGS) entry which is preliminary data.</text>
</comment>
<keyword evidence="2" id="KW-0597">Phosphoprotein</keyword>
<dbReference type="SUPFAM" id="SSF53474">
    <property type="entry name" value="alpha/beta-Hydrolases"/>
    <property type="match status" value="1"/>
</dbReference>
<dbReference type="Gene3D" id="3.40.50.150">
    <property type="entry name" value="Vaccinia Virus protein VP39"/>
    <property type="match status" value="1"/>
</dbReference>
<proteinExistence type="predicted"/>
<dbReference type="InterPro" id="IPR013217">
    <property type="entry name" value="Methyltransf_12"/>
</dbReference>
<dbReference type="InterPro" id="IPR020845">
    <property type="entry name" value="AMP-binding_CS"/>
</dbReference>
<evidence type="ECO:0000256" key="3">
    <source>
        <dbReference type="ARBA" id="ARBA00022737"/>
    </source>
</evidence>
<dbReference type="AlphaFoldDB" id="A0A154VHZ1"/>
<dbReference type="GO" id="GO:0044550">
    <property type="term" value="P:secondary metabolite biosynthetic process"/>
    <property type="evidence" value="ECO:0007669"/>
    <property type="project" value="TreeGrafter"/>
</dbReference>
<dbReference type="InterPro" id="IPR029058">
    <property type="entry name" value="AB_hydrolase_fold"/>
</dbReference>
<dbReference type="OrthoDB" id="9770470at2"/>
<dbReference type="Gene3D" id="3.40.50.1820">
    <property type="entry name" value="alpha/beta hydrolase"/>
    <property type="match status" value="1"/>
</dbReference>
<dbReference type="InterPro" id="IPR025110">
    <property type="entry name" value="AMP-bd_C"/>
</dbReference>
<dbReference type="SUPFAM" id="SSF53335">
    <property type="entry name" value="S-adenosyl-L-methionine-dependent methyltransferases"/>
    <property type="match status" value="1"/>
</dbReference>
<dbReference type="Gene3D" id="3.30.300.30">
    <property type="match status" value="1"/>
</dbReference>
<name>A0A154VHZ1_9PROT</name>
<dbReference type="PANTHER" id="PTHR45527">
    <property type="entry name" value="NONRIBOSOMAL PEPTIDE SYNTHETASE"/>
    <property type="match status" value="1"/>
</dbReference>
<dbReference type="SUPFAM" id="SSF56801">
    <property type="entry name" value="Acetyl-CoA synthetase-like"/>
    <property type="match status" value="1"/>
</dbReference>
<dbReference type="Gene3D" id="1.10.1200.10">
    <property type="entry name" value="ACP-like"/>
    <property type="match status" value="1"/>
</dbReference>
<sequence length="1167" mass="125316">MKIGDFGFDDTLSLQDESESGVAAVTGSIVDRLAAMARAYPDRIAVCDEAGALSYGELARRSHRVARFIASLGLPRESLVGVMTGRNGNYLVGLMGVLAAGCAFVPLDPAVPLERRRQMVRQADIALVLSEGRHIGALHLLQWRCPSLRDILCLDGEDIDALAETAGSLMSVELWDHLAGDRADDVLAGGWKSAFTGQPIPAEAMAGFGENARRKTAAFLTPDSRVLEIGCASGFTMRHVAPNAGHYVATDLSRRNVERTETFAVQHGLRHVTCRQLAAHDIDVFEPGSFDLIILNSVVENFPGFGYLRIVLAKAARLLAPGGTIFLGNIWDGDRRDAYLADLAAFARENAGKGYDTRLDFAEDLFVPEGFFADWAVERGGFALTRSAIDAPGFDPAAYTFDLTLTAMPEIAPGQPARRRHDRRALDAQPDTAPEIATSAGDLAYVLFTSGTTGTPKGVMIEHGAVVNLAHAVAQTQLAPLGGAARALRLTCVAPFAFDGSIVQLFAALLNGHAVHIPEADTRMDPAALDVFLHAHRIDQLDATPSLFALLLDHWEESGGHCPAGMVVLGGEPVPASLPERFFALAGHRDARLVNAYGPTECCVSAAQYIMTAQNYRHILPPPIGRPILGVTVDICDESGRPLPPGIPGEIRIGGAGVGRGYLGDALLTRRRFDTDAAGARRYRSGDIGRRRPDGEIHFVGREDRQVKIRGNRVELGDVEAALLACPHIRQAVVLLSEPADGASALLVAYIVADPGFTVAACKAQLERALPAYMVPSHLIIVDEIALTVTGKVDTARLPLPGAADADAPARPARPLEGALERRIARLMGDLLDRTVEDADADFFALGGHSVLAVQFLSKLNRGSETALPLSDLFTCSTVRGLARRIAERERARDRRSPVVAVNTEGRQAPIVCFPPVGGNVLCYRDLARELGPDRPVYMVEALGLRDGEAPASTVEEMVAGALPYLRAALPDGPVILLGWSFGGLLAHEAAFRLQQSGIDVRHLILLDAVAVPETIKAILRKDEADYLADMFGEIGSVDAETLRPLTPEQRLDLLVEQGKATALLPQDADRSVMRRLLAVFQNNALAAVRYAPPALGGLDILLVRPREASRMAPGVPGDDYSGWRDLHGDRVTLHWMDGNHSTMLMEPYVHALAGLIADQIGPREPV</sequence>
<evidence type="ECO:0000256" key="1">
    <source>
        <dbReference type="ARBA" id="ARBA00022450"/>
    </source>
</evidence>
<dbReference type="InterPro" id="IPR036736">
    <property type="entry name" value="ACP-like_sf"/>
</dbReference>
<dbReference type="Proteomes" id="UP000076400">
    <property type="component" value="Unassembled WGS sequence"/>
</dbReference>
<accession>A0A154VHZ1</accession>
<dbReference type="STRING" id="580166.AUP43_03665"/>
<evidence type="ECO:0000313" key="6">
    <source>
        <dbReference type="Proteomes" id="UP000076400"/>
    </source>
</evidence>
<dbReference type="CDD" id="cd02440">
    <property type="entry name" value="AdoMet_MTases"/>
    <property type="match status" value="1"/>
</dbReference>
<dbReference type="InterPro" id="IPR001031">
    <property type="entry name" value="Thioesterase"/>
</dbReference>
<keyword evidence="3" id="KW-0677">Repeat</keyword>
<dbReference type="GO" id="GO:0031177">
    <property type="term" value="F:phosphopantetheine binding"/>
    <property type="evidence" value="ECO:0007669"/>
    <property type="project" value="InterPro"/>
</dbReference>
<evidence type="ECO:0000259" key="4">
    <source>
        <dbReference type="PROSITE" id="PS50075"/>
    </source>
</evidence>
<dbReference type="InterPro" id="IPR009081">
    <property type="entry name" value="PP-bd_ACP"/>
</dbReference>
<dbReference type="SMART" id="SM00823">
    <property type="entry name" value="PKS_PP"/>
    <property type="match status" value="1"/>
</dbReference>
<dbReference type="RefSeq" id="WP_067559869.1">
    <property type="nucleotide sequence ID" value="NZ_LPXN01000160.1"/>
</dbReference>
<keyword evidence="6" id="KW-1185">Reference proteome</keyword>
<feature type="domain" description="Carrier" evidence="4">
    <location>
        <begin position="815"/>
        <end position="890"/>
    </location>
</feature>